<feature type="region of interest" description="Disordered" evidence="2">
    <location>
        <begin position="120"/>
        <end position="198"/>
    </location>
</feature>
<dbReference type="PANTHER" id="PTHR23308">
    <property type="entry name" value="NUCLEAR INHIBITOR OF PROTEIN PHOSPHATASE-1"/>
    <property type="match status" value="1"/>
</dbReference>
<keyword evidence="5" id="KW-1185">Reference proteome</keyword>
<evidence type="ECO:0000313" key="4">
    <source>
        <dbReference type="EMBL" id="MEU7070569.1"/>
    </source>
</evidence>
<feature type="compositionally biased region" description="Low complexity" evidence="2">
    <location>
        <begin position="171"/>
        <end position="191"/>
    </location>
</feature>
<dbReference type="Pfam" id="PF12401">
    <property type="entry name" value="FhaA_N"/>
    <property type="match status" value="1"/>
</dbReference>
<protein>
    <submittedName>
        <fullName evidence="4">DUF3662 and FHA domain-containing protein</fullName>
    </submittedName>
</protein>
<dbReference type="Gene3D" id="3.30.2320.60">
    <property type="entry name" value="FhaA, phosphopeptide-binding domain (DUF3662)"/>
    <property type="match status" value="1"/>
</dbReference>
<reference evidence="4 5" key="1">
    <citation type="submission" date="2024-06" db="EMBL/GenBank/DDBJ databases">
        <title>The Natural Products Discovery Center: Release of the First 8490 Sequenced Strains for Exploring Actinobacteria Biosynthetic Diversity.</title>
        <authorList>
            <person name="Kalkreuter E."/>
            <person name="Kautsar S.A."/>
            <person name="Yang D."/>
            <person name="Bader C.D."/>
            <person name="Teijaro C.N."/>
            <person name="Fluegel L."/>
            <person name="Davis C.M."/>
            <person name="Simpson J.R."/>
            <person name="Lauterbach L."/>
            <person name="Steele A.D."/>
            <person name="Gui C."/>
            <person name="Meng S."/>
            <person name="Li G."/>
            <person name="Viehrig K."/>
            <person name="Ye F."/>
            <person name="Su P."/>
            <person name="Kiefer A.F."/>
            <person name="Nichols A."/>
            <person name="Cepeda A.J."/>
            <person name="Yan W."/>
            <person name="Fan B."/>
            <person name="Jiang Y."/>
            <person name="Adhikari A."/>
            <person name="Zheng C.-J."/>
            <person name="Schuster L."/>
            <person name="Cowan T.M."/>
            <person name="Smanski M.J."/>
            <person name="Chevrette M.G."/>
            <person name="De Carvalho L.P.S."/>
            <person name="Shen B."/>
        </authorList>
    </citation>
    <scope>NUCLEOTIDE SEQUENCE [LARGE SCALE GENOMIC DNA]</scope>
    <source>
        <strain evidence="4 5">NPDC045974</strain>
    </source>
</reference>
<dbReference type="Pfam" id="PF00498">
    <property type="entry name" value="FHA"/>
    <property type="match status" value="1"/>
</dbReference>
<evidence type="ECO:0000256" key="2">
    <source>
        <dbReference type="SAM" id="MobiDB-lite"/>
    </source>
</evidence>
<dbReference type="EMBL" id="JBEZAE010000005">
    <property type="protein sequence ID" value="MEU7070569.1"/>
    <property type="molecule type" value="Genomic_DNA"/>
</dbReference>
<dbReference type="CDD" id="cd00060">
    <property type="entry name" value="FHA"/>
    <property type="match status" value="1"/>
</dbReference>
<dbReference type="InterPro" id="IPR000253">
    <property type="entry name" value="FHA_dom"/>
</dbReference>
<dbReference type="Gene3D" id="2.60.200.20">
    <property type="match status" value="1"/>
</dbReference>
<dbReference type="InterPro" id="IPR042287">
    <property type="entry name" value="FhaA_N_sf"/>
</dbReference>
<organism evidence="4 5">
    <name type="scientific">Streptomyces narbonensis</name>
    <dbReference type="NCBI Taxonomy" id="67333"/>
    <lineage>
        <taxon>Bacteria</taxon>
        <taxon>Bacillati</taxon>
        <taxon>Actinomycetota</taxon>
        <taxon>Actinomycetes</taxon>
        <taxon>Kitasatosporales</taxon>
        <taxon>Streptomycetaceae</taxon>
        <taxon>Streptomyces</taxon>
    </lineage>
</organism>
<accession>A0ABV3C734</accession>
<dbReference type="InterPro" id="IPR008984">
    <property type="entry name" value="SMAD_FHA_dom_sf"/>
</dbReference>
<evidence type="ECO:0000313" key="5">
    <source>
        <dbReference type="Proteomes" id="UP001551329"/>
    </source>
</evidence>
<gene>
    <name evidence="4" type="ORF">AB0A88_10540</name>
</gene>
<name>A0ABV3C734_9ACTN</name>
<evidence type="ECO:0000259" key="3">
    <source>
        <dbReference type="PROSITE" id="PS50006"/>
    </source>
</evidence>
<comment type="caution">
    <text evidence="4">The sequence shown here is derived from an EMBL/GenBank/DDBJ whole genome shotgun (WGS) entry which is preliminary data.</text>
</comment>
<proteinExistence type="predicted"/>
<dbReference type="SUPFAM" id="SSF49879">
    <property type="entry name" value="SMAD/FHA domain"/>
    <property type="match status" value="1"/>
</dbReference>
<feature type="compositionally biased region" description="Pro residues" evidence="2">
    <location>
        <begin position="157"/>
        <end position="170"/>
    </location>
</feature>
<keyword evidence="1" id="KW-0597">Phosphoprotein</keyword>
<evidence type="ECO:0000256" key="1">
    <source>
        <dbReference type="ARBA" id="ARBA00022553"/>
    </source>
</evidence>
<dbReference type="InterPro" id="IPR022128">
    <property type="entry name" value="FhaA_N"/>
</dbReference>
<dbReference type="RefSeq" id="WP_358471993.1">
    <property type="nucleotide sequence ID" value="NZ_JBEZAE010000005.1"/>
</dbReference>
<dbReference type="SMART" id="SM00240">
    <property type="entry name" value="FHA"/>
    <property type="match status" value="1"/>
</dbReference>
<dbReference type="InterPro" id="IPR050923">
    <property type="entry name" value="Cell_Proc_Reg/RNA_Proc"/>
</dbReference>
<dbReference type="PROSITE" id="PS50006">
    <property type="entry name" value="FHA_DOMAIN"/>
    <property type="match status" value="1"/>
</dbReference>
<feature type="compositionally biased region" description="Low complexity" evidence="2">
    <location>
        <begin position="121"/>
        <end position="146"/>
    </location>
</feature>
<feature type="domain" description="FHA" evidence="3">
    <location>
        <begin position="220"/>
        <end position="268"/>
    </location>
</feature>
<dbReference type="Proteomes" id="UP001551329">
    <property type="component" value="Unassembled WGS sequence"/>
</dbReference>
<sequence length="293" mass="31397">MGVMKRFEQRLEGLVNGTFAKVFKSEVQPVEIAGALQRECDNNATIWNRERTVVPNDFIVELSAPDYERLSPYSGQLGDELAGLVRDYAKQQRYTFMGPIKVHLEKADDLDTGLYRVRSRTLASSTSQSQPPASGHQQPHQQQGQAQGRGGYGYPPTGAPPMPASPPPGAPGQRPAAPAGRPAGGPVAMPGTGAGAGAGSQVRRWIEINGTRHQISRPTLVLGRSTDADVRIDDPGVSRRHCEIRTGTPSTIQDLGSTNGIVVDGQHTTRATLRDGSRIVVGSTTIVYRQAEG</sequence>